<keyword evidence="6 8" id="KW-1133">Transmembrane helix</keyword>
<feature type="transmembrane region" description="Helical" evidence="8">
    <location>
        <begin position="26"/>
        <end position="45"/>
    </location>
</feature>
<dbReference type="InterPro" id="IPR044746">
    <property type="entry name" value="ABCC_6TM_D1"/>
</dbReference>
<gene>
    <name evidence="10" type="ORF">SAY86_000340</name>
</gene>
<dbReference type="AlphaFoldDB" id="A0AAN7MBW3"/>
<dbReference type="GO" id="GO:0005524">
    <property type="term" value="F:ATP binding"/>
    <property type="evidence" value="ECO:0007669"/>
    <property type="project" value="UniProtKB-KW"/>
</dbReference>
<comment type="subcellular location">
    <subcellularLocation>
        <location evidence="1">Membrane</location>
        <topology evidence="1">Multi-pass membrane protein</topology>
    </subcellularLocation>
</comment>
<dbReference type="InterPro" id="IPR036640">
    <property type="entry name" value="ABC1_TM_sf"/>
</dbReference>
<dbReference type="Proteomes" id="UP001346149">
    <property type="component" value="Unassembled WGS sequence"/>
</dbReference>
<keyword evidence="5" id="KW-0067">ATP-binding</keyword>
<sequence>MEALSSLFCNATYGSIINPHSCSNHVVVISIDTLFVLAFLTYLIYKSYGPRNPMALSGSTPVSLLRIVTISSNGLLSMCYIGIGIWIIHTQVKAYGTVFPIHDWLVVFFQGIGWLSLSFAIVIKKLYLSSARFIQFYAIAGSLFMGFLFISRIWEVAAKKLASVGLILDIVSLLGAMLIILCAFERQGNAESNGALYEPLQGKEPTEVVEEKDGVIAPFAYAGPLSKMTFWWLNPLMKKGKQTILQQDDIPLLRNCERAETCYASFTERINKNKEEGSSDTSSILWAILYVERKGIVASGVFALLKVLALATGPLFLSAFIKLVEGEETFQYEGYALTAGLFIAKCLESFSERQWFLQTQTIGLRIQSFLSVAICGKQLKVSNATTKTHSPGEIVTLITSDVQRMGEFPYWLHQIWSTSFQVVLALALVYYAVGLATFPALLIIIITVAMSFPMAKLQHKYHKKLMEAQGLRVKVTTEALANMKVLKLYAWETHFKDVVQRIRKDESAWVRAALAQKGYYLVLLWSSPILVPVVTFWVCYLLGTSLDAGNVFTFLASVRIVQEPIRLIPDVVAAFIQAKVSFHRIVNFLEAPELQYKHIKQSRLERGVEEPMVFVDATEISWDMNISSVKATLQNVYLTVNPGEKVAICGEVGSGKSTLLASILGEVPYVNGAVSFWILQG</sequence>
<evidence type="ECO:0000256" key="7">
    <source>
        <dbReference type="ARBA" id="ARBA00023136"/>
    </source>
</evidence>
<evidence type="ECO:0000256" key="2">
    <source>
        <dbReference type="ARBA" id="ARBA00022448"/>
    </source>
</evidence>
<comment type="caution">
    <text evidence="10">The sequence shown here is derived from an EMBL/GenBank/DDBJ whole genome shotgun (WGS) entry which is preliminary data.</text>
</comment>
<evidence type="ECO:0000256" key="8">
    <source>
        <dbReference type="SAM" id="Phobius"/>
    </source>
</evidence>
<accession>A0AAN7MBW3</accession>
<organism evidence="10 11">
    <name type="scientific">Trapa natans</name>
    <name type="common">Water chestnut</name>
    <dbReference type="NCBI Taxonomy" id="22666"/>
    <lineage>
        <taxon>Eukaryota</taxon>
        <taxon>Viridiplantae</taxon>
        <taxon>Streptophyta</taxon>
        <taxon>Embryophyta</taxon>
        <taxon>Tracheophyta</taxon>
        <taxon>Spermatophyta</taxon>
        <taxon>Magnoliopsida</taxon>
        <taxon>eudicotyledons</taxon>
        <taxon>Gunneridae</taxon>
        <taxon>Pentapetalae</taxon>
        <taxon>rosids</taxon>
        <taxon>malvids</taxon>
        <taxon>Myrtales</taxon>
        <taxon>Lythraceae</taxon>
        <taxon>Trapa</taxon>
    </lineage>
</organism>
<dbReference type="CDD" id="cd18579">
    <property type="entry name" value="ABC_6TM_ABCC_D1"/>
    <property type="match status" value="1"/>
</dbReference>
<dbReference type="GO" id="GO:0016887">
    <property type="term" value="F:ATP hydrolysis activity"/>
    <property type="evidence" value="ECO:0007669"/>
    <property type="project" value="InterPro"/>
</dbReference>
<reference evidence="10 11" key="1">
    <citation type="journal article" date="2023" name="Hortic Res">
        <title>Pangenome of water caltrop reveals structural variations and asymmetric subgenome divergence after allopolyploidization.</title>
        <authorList>
            <person name="Zhang X."/>
            <person name="Chen Y."/>
            <person name="Wang L."/>
            <person name="Yuan Y."/>
            <person name="Fang M."/>
            <person name="Shi L."/>
            <person name="Lu R."/>
            <person name="Comes H.P."/>
            <person name="Ma Y."/>
            <person name="Chen Y."/>
            <person name="Huang G."/>
            <person name="Zhou Y."/>
            <person name="Zheng Z."/>
            <person name="Qiu Y."/>
        </authorList>
    </citation>
    <scope>NUCLEOTIDE SEQUENCE [LARGE SCALE GENOMIC DNA]</scope>
    <source>
        <strain evidence="10">F231</strain>
    </source>
</reference>
<dbReference type="GO" id="GO:0016020">
    <property type="term" value="C:membrane"/>
    <property type="evidence" value="ECO:0007669"/>
    <property type="project" value="UniProtKB-SubCell"/>
</dbReference>
<dbReference type="Gene3D" id="1.20.1560.10">
    <property type="entry name" value="ABC transporter type 1, transmembrane domain"/>
    <property type="match status" value="1"/>
</dbReference>
<dbReference type="PANTHER" id="PTHR24223">
    <property type="entry name" value="ATP-BINDING CASSETTE SUB-FAMILY C"/>
    <property type="match status" value="1"/>
</dbReference>
<evidence type="ECO:0000256" key="1">
    <source>
        <dbReference type="ARBA" id="ARBA00004141"/>
    </source>
</evidence>
<feature type="transmembrane region" description="Helical" evidence="8">
    <location>
        <begin position="65"/>
        <end position="89"/>
    </location>
</feature>
<dbReference type="InterPro" id="IPR050173">
    <property type="entry name" value="ABC_transporter_C-like"/>
</dbReference>
<dbReference type="PROSITE" id="PS50929">
    <property type="entry name" value="ABC_TM1F"/>
    <property type="match status" value="1"/>
</dbReference>
<dbReference type="Pfam" id="PF00664">
    <property type="entry name" value="ABC_membrane"/>
    <property type="match status" value="1"/>
</dbReference>
<keyword evidence="7 8" id="KW-0472">Membrane</keyword>
<dbReference type="InterPro" id="IPR011527">
    <property type="entry name" value="ABC1_TM_dom"/>
</dbReference>
<keyword evidence="4" id="KW-0547">Nucleotide-binding</keyword>
<feature type="transmembrane region" description="Helical" evidence="8">
    <location>
        <begin position="101"/>
        <end position="122"/>
    </location>
</feature>
<dbReference type="Gene3D" id="3.40.50.300">
    <property type="entry name" value="P-loop containing nucleotide triphosphate hydrolases"/>
    <property type="match status" value="1"/>
</dbReference>
<dbReference type="FunFam" id="1.20.1560.10:FF:000003">
    <property type="entry name" value="ABC transporter C family member 10"/>
    <property type="match status" value="1"/>
</dbReference>
<evidence type="ECO:0000256" key="3">
    <source>
        <dbReference type="ARBA" id="ARBA00022692"/>
    </source>
</evidence>
<feature type="domain" description="ABC transmembrane type-1" evidence="9">
    <location>
        <begin position="297"/>
        <end position="577"/>
    </location>
</feature>
<feature type="transmembrane region" description="Helical" evidence="8">
    <location>
        <begin position="134"/>
        <end position="154"/>
    </location>
</feature>
<name>A0AAN7MBW3_TRANT</name>
<evidence type="ECO:0000256" key="5">
    <source>
        <dbReference type="ARBA" id="ARBA00022840"/>
    </source>
</evidence>
<dbReference type="InterPro" id="IPR027417">
    <property type="entry name" value="P-loop_NTPase"/>
</dbReference>
<evidence type="ECO:0000256" key="6">
    <source>
        <dbReference type="ARBA" id="ARBA00022989"/>
    </source>
</evidence>
<evidence type="ECO:0000313" key="10">
    <source>
        <dbReference type="EMBL" id="KAK4802137.1"/>
    </source>
</evidence>
<dbReference type="GO" id="GO:0140359">
    <property type="term" value="F:ABC-type transporter activity"/>
    <property type="evidence" value="ECO:0007669"/>
    <property type="project" value="InterPro"/>
</dbReference>
<keyword evidence="3 8" id="KW-0812">Transmembrane</keyword>
<evidence type="ECO:0000259" key="9">
    <source>
        <dbReference type="PROSITE" id="PS50929"/>
    </source>
</evidence>
<evidence type="ECO:0000256" key="4">
    <source>
        <dbReference type="ARBA" id="ARBA00022741"/>
    </source>
</evidence>
<dbReference type="SUPFAM" id="SSF52540">
    <property type="entry name" value="P-loop containing nucleoside triphosphate hydrolases"/>
    <property type="match status" value="1"/>
</dbReference>
<feature type="transmembrane region" description="Helical" evidence="8">
    <location>
        <begin position="296"/>
        <end position="317"/>
    </location>
</feature>
<dbReference type="EMBL" id="JAXQNO010000002">
    <property type="protein sequence ID" value="KAK4802137.1"/>
    <property type="molecule type" value="Genomic_DNA"/>
</dbReference>
<proteinExistence type="predicted"/>
<keyword evidence="2" id="KW-0813">Transport</keyword>
<dbReference type="SUPFAM" id="SSF90123">
    <property type="entry name" value="ABC transporter transmembrane region"/>
    <property type="match status" value="1"/>
</dbReference>
<dbReference type="InterPro" id="IPR056228">
    <property type="entry name" value="ABCC10-like_N"/>
</dbReference>
<dbReference type="Pfam" id="PF24358">
    <property type="entry name" value="ABCC10_N"/>
    <property type="match status" value="1"/>
</dbReference>
<dbReference type="InterPro" id="IPR003439">
    <property type="entry name" value="ABC_transporter-like_ATP-bd"/>
</dbReference>
<evidence type="ECO:0000313" key="11">
    <source>
        <dbReference type="Proteomes" id="UP001346149"/>
    </source>
</evidence>
<protein>
    <recommendedName>
        <fullName evidence="9">ABC transmembrane type-1 domain-containing protein</fullName>
    </recommendedName>
</protein>
<keyword evidence="11" id="KW-1185">Reference proteome</keyword>
<feature type="transmembrane region" description="Helical" evidence="8">
    <location>
        <begin position="519"/>
        <end position="543"/>
    </location>
</feature>
<feature type="transmembrane region" description="Helical" evidence="8">
    <location>
        <begin position="438"/>
        <end position="457"/>
    </location>
</feature>
<dbReference type="PANTHER" id="PTHR24223:SF263">
    <property type="entry name" value="ABC-TYPE XENOBIOTIC TRANSPORTER"/>
    <property type="match status" value="1"/>
</dbReference>
<feature type="transmembrane region" description="Helical" evidence="8">
    <location>
        <begin position="166"/>
        <end position="184"/>
    </location>
</feature>
<dbReference type="Pfam" id="PF00005">
    <property type="entry name" value="ABC_tran"/>
    <property type="match status" value="1"/>
</dbReference>